<dbReference type="Proteomes" id="UP000236291">
    <property type="component" value="Unassembled WGS sequence"/>
</dbReference>
<sequence length="44" mass="5124">RYVCSIQQQTEQKQRTVEVNYAGGVIKLTRGDQCILMHILLLLY</sequence>
<feature type="non-terminal residue" evidence="1">
    <location>
        <position position="1"/>
    </location>
</feature>
<gene>
    <name evidence="1" type="ORF">L195_g064311</name>
</gene>
<reference evidence="1 2" key="1">
    <citation type="journal article" date="2014" name="Am. J. Bot.">
        <title>Genome assembly and annotation for red clover (Trifolium pratense; Fabaceae).</title>
        <authorList>
            <person name="Istvanek J."/>
            <person name="Jaros M."/>
            <person name="Krenek A."/>
            <person name="Repkova J."/>
        </authorList>
    </citation>
    <scope>NUCLEOTIDE SEQUENCE [LARGE SCALE GENOMIC DNA]</scope>
    <source>
        <strain evidence="2">cv. Tatra</strain>
        <tissue evidence="1">Young leaves</tissue>
    </source>
</reference>
<proteinExistence type="predicted"/>
<accession>A0A2K3KS99</accession>
<name>A0A2K3KS99_TRIPR</name>
<protein>
    <submittedName>
        <fullName evidence="1">Uncharacterized protein</fullName>
    </submittedName>
</protein>
<comment type="caution">
    <text evidence="1">The sequence shown here is derived from an EMBL/GenBank/DDBJ whole genome shotgun (WGS) entry which is preliminary data.</text>
</comment>
<evidence type="ECO:0000313" key="1">
    <source>
        <dbReference type="EMBL" id="PNX69164.1"/>
    </source>
</evidence>
<organism evidence="1 2">
    <name type="scientific">Trifolium pratense</name>
    <name type="common">Red clover</name>
    <dbReference type="NCBI Taxonomy" id="57577"/>
    <lineage>
        <taxon>Eukaryota</taxon>
        <taxon>Viridiplantae</taxon>
        <taxon>Streptophyta</taxon>
        <taxon>Embryophyta</taxon>
        <taxon>Tracheophyta</taxon>
        <taxon>Spermatophyta</taxon>
        <taxon>Magnoliopsida</taxon>
        <taxon>eudicotyledons</taxon>
        <taxon>Gunneridae</taxon>
        <taxon>Pentapetalae</taxon>
        <taxon>rosids</taxon>
        <taxon>fabids</taxon>
        <taxon>Fabales</taxon>
        <taxon>Fabaceae</taxon>
        <taxon>Papilionoideae</taxon>
        <taxon>50 kb inversion clade</taxon>
        <taxon>NPAAA clade</taxon>
        <taxon>Hologalegina</taxon>
        <taxon>IRL clade</taxon>
        <taxon>Trifolieae</taxon>
        <taxon>Trifolium</taxon>
    </lineage>
</organism>
<dbReference type="AlphaFoldDB" id="A0A2K3KS99"/>
<reference evidence="1 2" key="2">
    <citation type="journal article" date="2017" name="Front. Plant Sci.">
        <title>Gene Classification and Mining of Molecular Markers Useful in Red Clover (Trifolium pratense) Breeding.</title>
        <authorList>
            <person name="Istvanek J."/>
            <person name="Dluhosova J."/>
            <person name="Dluhos P."/>
            <person name="Patkova L."/>
            <person name="Nedelnik J."/>
            <person name="Repkova J."/>
        </authorList>
    </citation>
    <scope>NUCLEOTIDE SEQUENCE [LARGE SCALE GENOMIC DNA]</scope>
    <source>
        <strain evidence="2">cv. Tatra</strain>
        <tissue evidence="1">Young leaves</tissue>
    </source>
</reference>
<dbReference type="EMBL" id="ASHM01242758">
    <property type="protein sequence ID" value="PNX69164.1"/>
    <property type="molecule type" value="Genomic_DNA"/>
</dbReference>
<evidence type="ECO:0000313" key="2">
    <source>
        <dbReference type="Proteomes" id="UP000236291"/>
    </source>
</evidence>